<evidence type="ECO:0000313" key="7">
    <source>
        <dbReference type="EMBL" id="STO93708.1"/>
    </source>
</evidence>
<feature type="chain" id="PRO_5016829899" evidence="5">
    <location>
        <begin position="22"/>
        <end position="105"/>
    </location>
</feature>
<feature type="signal peptide" evidence="5">
    <location>
        <begin position="1"/>
        <end position="21"/>
    </location>
</feature>
<dbReference type="InterPro" id="IPR036909">
    <property type="entry name" value="Cyt_c-like_dom_sf"/>
</dbReference>
<dbReference type="GO" id="GO:0020037">
    <property type="term" value="F:heme binding"/>
    <property type="evidence" value="ECO:0007669"/>
    <property type="project" value="InterPro"/>
</dbReference>
<dbReference type="AlphaFoldDB" id="A0A377J0D7"/>
<gene>
    <name evidence="7" type="ORF">NCTC13335_01603</name>
</gene>
<keyword evidence="1 4" id="KW-0349">Heme</keyword>
<dbReference type="EMBL" id="UGHS01000004">
    <property type="protein sequence ID" value="STO93708.1"/>
    <property type="molecule type" value="Genomic_DNA"/>
</dbReference>
<dbReference type="GO" id="GO:0009055">
    <property type="term" value="F:electron transfer activity"/>
    <property type="evidence" value="ECO:0007669"/>
    <property type="project" value="InterPro"/>
</dbReference>
<evidence type="ECO:0000259" key="6">
    <source>
        <dbReference type="PROSITE" id="PS51007"/>
    </source>
</evidence>
<dbReference type="InterPro" id="IPR009056">
    <property type="entry name" value="Cyt_c-like_dom"/>
</dbReference>
<dbReference type="RefSeq" id="WP_007241440.1">
    <property type="nucleotide sequence ID" value="NZ_CAUUFB010000003.1"/>
</dbReference>
<evidence type="ECO:0000256" key="1">
    <source>
        <dbReference type="ARBA" id="ARBA00022617"/>
    </source>
</evidence>
<dbReference type="PROSITE" id="PS51007">
    <property type="entry name" value="CYTC"/>
    <property type="match status" value="1"/>
</dbReference>
<keyword evidence="8" id="KW-1185">Reference proteome</keyword>
<dbReference type="Gene3D" id="1.10.760.10">
    <property type="entry name" value="Cytochrome c-like domain"/>
    <property type="match status" value="1"/>
</dbReference>
<sequence>MKKSIYFLLIGLFGISISAHAEIDMSKAEKLYKRSCATCHGKQAEKAAMGESRHINQLDSATISKSLTERRDGVVAGGVGNPAKNRLTDEDIRALSEYIPQLKSK</sequence>
<name>A0A377J0D7_9PAST</name>
<evidence type="ECO:0000256" key="5">
    <source>
        <dbReference type="SAM" id="SignalP"/>
    </source>
</evidence>
<dbReference type="Proteomes" id="UP000255264">
    <property type="component" value="Unassembled WGS sequence"/>
</dbReference>
<evidence type="ECO:0000256" key="2">
    <source>
        <dbReference type="ARBA" id="ARBA00022723"/>
    </source>
</evidence>
<dbReference type="OrthoDB" id="5690796at2"/>
<reference evidence="7 8" key="1">
    <citation type="submission" date="2018-06" db="EMBL/GenBank/DDBJ databases">
        <authorList>
            <consortium name="Pathogen Informatics"/>
            <person name="Doyle S."/>
        </authorList>
    </citation>
    <scope>NUCLEOTIDE SEQUENCE [LARGE SCALE GENOMIC DNA]</scope>
    <source>
        <strain evidence="7 8">NCTC13335</strain>
    </source>
</reference>
<organism evidence="7 8">
    <name type="scientific">Haemophilus pittmaniae</name>
    <dbReference type="NCBI Taxonomy" id="249188"/>
    <lineage>
        <taxon>Bacteria</taxon>
        <taxon>Pseudomonadati</taxon>
        <taxon>Pseudomonadota</taxon>
        <taxon>Gammaproteobacteria</taxon>
        <taxon>Pasteurellales</taxon>
        <taxon>Pasteurellaceae</taxon>
        <taxon>Haemophilus</taxon>
    </lineage>
</organism>
<dbReference type="SUPFAM" id="SSF46626">
    <property type="entry name" value="Cytochrome c"/>
    <property type="match status" value="1"/>
</dbReference>
<evidence type="ECO:0000256" key="3">
    <source>
        <dbReference type="ARBA" id="ARBA00023004"/>
    </source>
</evidence>
<keyword evidence="3 4" id="KW-0408">Iron</keyword>
<dbReference type="GO" id="GO:0046872">
    <property type="term" value="F:metal ion binding"/>
    <property type="evidence" value="ECO:0007669"/>
    <property type="project" value="UniProtKB-KW"/>
</dbReference>
<evidence type="ECO:0000313" key="8">
    <source>
        <dbReference type="Proteomes" id="UP000255264"/>
    </source>
</evidence>
<feature type="domain" description="Cytochrome c" evidence="6">
    <location>
        <begin position="23"/>
        <end position="103"/>
    </location>
</feature>
<evidence type="ECO:0000256" key="4">
    <source>
        <dbReference type="PROSITE-ProRule" id="PRU00433"/>
    </source>
</evidence>
<protein>
    <submittedName>
        <fullName evidence="7">Cytochrome c553</fullName>
    </submittedName>
</protein>
<keyword evidence="5" id="KW-0732">Signal</keyword>
<accession>A0A377J0D7</accession>
<keyword evidence="2 4" id="KW-0479">Metal-binding</keyword>
<dbReference type="Pfam" id="PF13442">
    <property type="entry name" value="Cytochrome_CBB3"/>
    <property type="match status" value="1"/>
</dbReference>
<proteinExistence type="predicted"/>